<reference evidence="2 3" key="1">
    <citation type="journal article" date="2017" name="Mol. Biol. Evol.">
        <title>The 4-celled Tetrabaena socialis nuclear genome reveals the essential components for genetic control of cell number at the origin of multicellularity in the volvocine lineage.</title>
        <authorList>
            <person name="Featherston J."/>
            <person name="Arakaki Y."/>
            <person name="Hanschen E.R."/>
            <person name="Ferris P.J."/>
            <person name="Michod R.E."/>
            <person name="Olson B.J.S.C."/>
            <person name="Nozaki H."/>
            <person name="Durand P.M."/>
        </authorList>
    </citation>
    <scope>NUCLEOTIDE SEQUENCE [LARGE SCALE GENOMIC DNA]</scope>
    <source>
        <strain evidence="2 3">NIES-571</strain>
    </source>
</reference>
<dbReference type="AlphaFoldDB" id="A0A2J8AEK4"/>
<feature type="compositionally biased region" description="Basic and acidic residues" evidence="1">
    <location>
        <begin position="204"/>
        <end position="223"/>
    </location>
</feature>
<accession>A0A2J8AEK4</accession>
<feature type="compositionally biased region" description="Acidic residues" evidence="1">
    <location>
        <begin position="405"/>
        <end position="415"/>
    </location>
</feature>
<dbReference type="EMBL" id="PGGS01000042">
    <property type="protein sequence ID" value="PNH10948.1"/>
    <property type="molecule type" value="Genomic_DNA"/>
</dbReference>
<proteinExistence type="predicted"/>
<evidence type="ECO:0000256" key="1">
    <source>
        <dbReference type="SAM" id="MobiDB-lite"/>
    </source>
</evidence>
<protein>
    <submittedName>
        <fullName evidence="2">Uncharacterized protein</fullName>
    </submittedName>
</protein>
<keyword evidence="3" id="KW-1185">Reference proteome</keyword>
<name>A0A2J8AEK4_9CHLO</name>
<feature type="compositionally biased region" description="Basic and acidic residues" evidence="1">
    <location>
        <begin position="379"/>
        <end position="394"/>
    </location>
</feature>
<dbReference type="Proteomes" id="UP000236333">
    <property type="component" value="Unassembled WGS sequence"/>
</dbReference>
<sequence>MKTFTFSEFPIFKSDAKASFSRLRSRLKLGELEVPVREAYLLLDQFPLPESTFEVWWLGEKRSIISDAATWHLDRQADEGIAAADASPLEGNALVEFYLYKLQSYFAPDRKMAKHLEFKLLAQRANAPSLFLQHLRLLEKDLDGSESLESFAKAFLDGLDPAVKGRVLAKYELTPRHQWYAQLSSMAADADTIWNNLKHDKVDEQARSGAKKDKPEKQHKAEEEVPSSSYSSSPPSRTDRYSGGYTTGMCDLHGPGHNTANCRVLNQAKAEGRPPPMRPDSPRAMADSTAAALLSKLLASMQVSDEIRSVMASSDAGRPRHDPESQCSNTGSSGLPNCSYCAKPGHNTDNCLVKYPDRASEGWLPQEEGLKRLFLSNKGEQEASKRQAPTEKRRAAAATAKAQESEGESSDEDDYQSIRSAAHVSYAMASSSSQQIPSQEIPALLDRRPETAQYFKDKHFMFYFPLGAIAFKGHWGKLVTLRDHCANVNLIGRSTATRLGLRHRTTKTLLSTSAENNHKVLGELDCDDLWLSILPPTAHEVPLRATQTLLVEDNPLFDLLGNEQMRPVADSLSQHPKAQIHLYPNLLEAPDYIISLAMSKGPETMSALATRGSGEG</sequence>
<comment type="caution">
    <text evidence="2">The sequence shown here is derived from an EMBL/GenBank/DDBJ whole genome shotgun (WGS) entry which is preliminary data.</text>
</comment>
<feature type="region of interest" description="Disordered" evidence="1">
    <location>
        <begin position="312"/>
        <end position="333"/>
    </location>
</feature>
<organism evidence="2 3">
    <name type="scientific">Tetrabaena socialis</name>
    <dbReference type="NCBI Taxonomy" id="47790"/>
    <lineage>
        <taxon>Eukaryota</taxon>
        <taxon>Viridiplantae</taxon>
        <taxon>Chlorophyta</taxon>
        <taxon>core chlorophytes</taxon>
        <taxon>Chlorophyceae</taxon>
        <taxon>CS clade</taxon>
        <taxon>Chlamydomonadales</taxon>
        <taxon>Tetrabaenaceae</taxon>
        <taxon>Tetrabaena</taxon>
    </lineage>
</organism>
<feature type="region of interest" description="Disordered" evidence="1">
    <location>
        <begin position="204"/>
        <end position="244"/>
    </location>
</feature>
<evidence type="ECO:0000313" key="2">
    <source>
        <dbReference type="EMBL" id="PNH10948.1"/>
    </source>
</evidence>
<feature type="region of interest" description="Disordered" evidence="1">
    <location>
        <begin position="374"/>
        <end position="415"/>
    </location>
</feature>
<feature type="compositionally biased region" description="Low complexity" evidence="1">
    <location>
        <begin position="226"/>
        <end position="236"/>
    </location>
</feature>
<evidence type="ECO:0000313" key="3">
    <source>
        <dbReference type="Proteomes" id="UP000236333"/>
    </source>
</evidence>
<gene>
    <name evidence="2" type="ORF">TSOC_002280</name>
</gene>